<proteinExistence type="predicted"/>
<evidence type="ECO:0000313" key="2">
    <source>
        <dbReference type="Proteomes" id="UP000005396"/>
    </source>
</evidence>
<protein>
    <submittedName>
        <fullName evidence="1">Uncharacterized protein</fullName>
    </submittedName>
</protein>
<reference evidence="1 2" key="1">
    <citation type="submission" date="2007-08" db="EMBL/GenBank/DDBJ databases">
        <authorList>
            <person name="Fulton L."/>
            <person name="Clifton S."/>
            <person name="Fulton B."/>
            <person name="Xu J."/>
            <person name="Minx P."/>
            <person name="Pepin K.H."/>
            <person name="Johnson M."/>
            <person name="Thiruvilangam P."/>
            <person name="Bhonagiri V."/>
            <person name="Nash W.E."/>
            <person name="Mardis E.R."/>
            <person name="Wilson R.K."/>
        </authorList>
    </citation>
    <scope>NUCLEOTIDE SEQUENCE [LARGE SCALE GENOMIC DNA]</scope>
    <source>
        <strain evidence="2">ATCC BAA-613 / DSM 15670 / CCUG 46953 / JCM 12243 / WAL 16351</strain>
    </source>
</reference>
<dbReference type="PaxDb" id="411902-CLOBOL_01241"/>
<evidence type="ECO:0000313" key="1">
    <source>
        <dbReference type="EMBL" id="EDP18370.1"/>
    </source>
</evidence>
<dbReference type="AlphaFoldDB" id="A8RK88"/>
<name>A8RK88_ENTBW</name>
<sequence>MGIHISFFIQGYGFKKVNLISFYQIFTTECLFCGIRKTAVMRNRVRHRCREEWDKYPD</sequence>
<dbReference type="HOGENOM" id="CLU_2971263_0_0_9"/>
<comment type="caution">
    <text evidence="1">The sequence shown here is derived from an EMBL/GenBank/DDBJ whole genome shotgun (WGS) entry which is preliminary data.</text>
</comment>
<gene>
    <name evidence="1" type="ORF">CLOBOL_01241</name>
</gene>
<accession>A8RK88</accession>
<dbReference type="Proteomes" id="UP000005396">
    <property type="component" value="Unassembled WGS sequence"/>
</dbReference>
<dbReference type="EMBL" id="ABCC02000015">
    <property type="protein sequence ID" value="EDP18370.1"/>
    <property type="molecule type" value="Genomic_DNA"/>
</dbReference>
<organism evidence="1 2">
    <name type="scientific">Enterocloster bolteae (strain ATCC BAA-613 / DSM 15670 / CCUG 46953 / JCM 12243 / WAL 16351)</name>
    <name type="common">Clostridium bolteae</name>
    <dbReference type="NCBI Taxonomy" id="411902"/>
    <lineage>
        <taxon>Bacteria</taxon>
        <taxon>Bacillati</taxon>
        <taxon>Bacillota</taxon>
        <taxon>Clostridia</taxon>
        <taxon>Lachnospirales</taxon>
        <taxon>Lachnospiraceae</taxon>
        <taxon>Enterocloster</taxon>
    </lineage>
</organism>
<reference evidence="1 2" key="2">
    <citation type="submission" date="2007-09" db="EMBL/GenBank/DDBJ databases">
        <title>Draft genome sequence of Clostridium bolteae (ATCC BAA-613).</title>
        <authorList>
            <person name="Sudarsanam P."/>
            <person name="Ley R."/>
            <person name="Guruge J."/>
            <person name="Turnbaugh P.J."/>
            <person name="Mahowald M."/>
            <person name="Liep D."/>
            <person name="Gordon J."/>
        </authorList>
    </citation>
    <scope>NUCLEOTIDE SEQUENCE [LARGE SCALE GENOMIC DNA]</scope>
    <source>
        <strain evidence="2">ATCC BAA-613 / DSM 15670 / CCUG 46953 / JCM 12243 / WAL 16351</strain>
    </source>
</reference>